<accession>A0A2V0PRB6</accession>
<dbReference type="Proteomes" id="UP000247498">
    <property type="component" value="Unassembled WGS sequence"/>
</dbReference>
<evidence type="ECO:0000313" key="2">
    <source>
        <dbReference type="EMBL" id="GBF99805.1"/>
    </source>
</evidence>
<evidence type="ECO:0000313" key="3">
    <source>
        <dbReference type="Proteomes" id="UP000247498"/>
    </source>
</evidence>
<keyword evidence="3" id="KW-1185">Reference proteome</keyword>
<comment type="caution">
    <text evidence="2">The sequence shown here is derived from an EMBL/GenBank/DDBJ whole genome shotgun (WGS) entry which is preliminary data.</text>
</comment>
<evidence type="ECO:0000256" key="1">
    <source>
        <dbReference type="SAM" id="MobiDB-lite"/>
    </source>
</evidence>
<organism evidence="2 3">
    <name type="scientific">Raphidocelis subcapitata</name>
    <dbReference type="NCBI Taxonomy" id="307507"/>
    <lineage>
        <taxon>Eukaryota</taxon>
        <taxon>Viridiplantae</taxon>
        <taxon>Chlorophyta</taxon>
        <taxon>core chlorophytes</taxon>
        <taxon>Chlorophyceae</taxon>
        <taxon>CS clade</taxon>
        <taxon>Sphaeropleales</taxon>
        <taxon>Selenastraceae</taxon>
        <taxon>Raphidocelis</taxon>
    </lineage>
</organism>
<dbReference type="AlphaFoldDB" id="A0A2V0PRB6"/>
<reference evidence="2 3" key="1">
    <citation type="journal article" date="2018" name="Sci. Rep.">
        <title>Raphidocelis subcapitata (=Pseudokirchneriella subcapitata) provides an insight into genome evolution and environmental adaptations in the Sphaeropleales.</title>
        <authorList>
            <person name="Suzuki S."/>
            <person name="Yamaguchi H."/>
            <person name="Nakajima N."/>
            <person name="Kawachi M."/>
        </authorList>
    </citation>
    <scope>NUCLEOTIDE SEQUENCE [LARGE SCALE GENOMIC DNA]</scope>
    <source>
        <strain evidence="2 3">NIES-35</strain>
    </source>
</reference>
<dbReference type="OrthoDB" id="525529at2759"/>
<feature type="compositionally biased region" description="Low complexity" evidence="1">
    <location>
        <begin position="19"/>
        <end position="28"/>
    </location>
</feature>
<proteinExistence type="predicted"/>
<feature type="compositionally biased region" description="Low complexity" evidence="1">
    <location>
        <begin position="41"/>
        <end position="56"/>
    </location>
</feature>
<dbReference type="EMBL" id="BDRX01000174">
    <property type="protein sequence ID" value="GBF99805.1"/>
    <property type="molecule type" value="Genomic_DNA"/>
</dbReference>
<sequence>MLARGPAGARGCTAHRSSSRSAVRVAAVGPRKTADQQRGRPAPASSTAPAPAAASATTWQAWESVLPDWKSHRPESAIAANAGDRTKLAAAVSSAAKTWKPPATLAVPSLDDLGTDVPRNLHERLALVARLQLAEHLKDAAVAPSVHEFTTTDVTAALSVAGVIVSDKGKRTAVASLVMCETERQMTWSRLEGLKFHWAVASGPKGHWELPPRGWKTLPDTTVDAGGAWQSTFDKHPLPQPGGGQGPESMYTMVLSVPLEGPLEKGGVIFVLRAGTTTWLKDAATKSDFFLPVQKFAAL</sequence>
<feature type="region of interest" description="Disordered" evidence="1">
    <location>
        <begin position="1"/>
        <end position="56"/>
    </location>
</feature>
<dbReference type="InParanoid" id="A0A2V0PRB6"/>
<name>A0A2V0PRB6_9CHLO</name>
<gene>
    <name evidence="2" type="ORF">Rsub_12558</name>
</gene>
<protein>
    <submittedName>
        <fullName evidence="2">Uncharacterized protein</fullName>
    </submittedName>
</protein>